<dbReference type="AlphaFoldDB" id="A6LQ23"/>
<reference evidence="2 3" key="3">
    <citation type="journal article" date="2012" name="BMC Genomics">
        <title>Genome-wide dynamic transcriptional profiling in clostridium beijerinckii NCIMB 8052 using single-nucleotide resolution RNA-Seq.</title>
        <authorList>
            <person name="Wang Y."/>
            <person name="Li X."/>
            <person name="Mao Y."/>
            <person name="Blaschek H.P."/>
        </authorList>
    </citation>
    <scope>NUCLEOTIDE SEQUENCE [LARGE SCALE GENOMIC DNA]</scope>
    <source>
        <strain evidence="3">ATCC 51743 / NCIMB 8052</strain>
    </source>
</reference>
<organism evidence="2 3">
    <name type="scientific">Clostridium beijerinckii (strain ATCC 51743 / NCIMB 8052)</name>
    <name type="common">Clostridium acetobutylicum</name>
    <dbReference type="NCBI Taxonomy" id="290402"/>
    <lineage>
        <taxon>Bacteria</taxon>
        <taxon>Bacillati</taxon>
        <taxon>Bacillota</taxon>
        <taxon>Clostridia</taxon>
        <taxon>Eubacteriales</taxon>
        <taxon>Clostridiaceae</taxon>
        <taxon>Clostridium</taxon>
    </lineage>
</organism>
<sequence>MYAKSNLIKRRQNMGKNINKLVTLAIGISVMSGSVIPAFADDEVQNVATVTNV</sequence>
<protein>
    <submittedName>
        <fullName evidence="2">Uncharacterized protein</fullName>
    </submittedName>
</protein>
<dbReference type="Proteomes" id="UP000000565">
    <property type="component" value="Chromosome"/>
</dbReference>
<dbReference type="KEGG" id="cbe:Cbei_0264"/>
<reference evidence="2 3" key="1">
    <citation type="submission" date="2007-06" db="EMBL/GenBank/DDBJ databases">
        <title>Complete sequence of Clostridium beijerinckii NCIMB 8052.</title>
        <authorList>
            <consortium name="US DOE Joint Genome Institute"/>
            <person name="Copeland A."/>
            <person name="Lucas S."/>
            <person name="Lapidus A."/>
            <person name="Barry K."/>
            <person name="Detter J.C."/>
            <person name="Glavina del Rio T."/>
            <person name="Hammon N."/>
            <person name="Israni S."/>
            <person name="Dalin E."/>
            <person name="Tice H."/>
            <person name="Pitluck S."/>
            <person name="Sims D."/>
            <person name="Brettin T."/>
            <person name="Bruce D."/>
            <person name="Tapia R."/>
            <person name="Brainard J."/>
            <person name="Schmutz J."/>
            <person name="Larimer F."/>
            <person name="Land M."/>
            <person name="Hauser L."/>
            <person name="Kyrpides N."/>
            <person name="Mikhailova N."/>
            <person name="Bennet G."/>
            <person name="Cann I."/>
            <person name="Chen J.-S."/>
            <person name="Contreras A.L."/>
            <person name="Jones D."/>
            <person name="Kashket E."/>
            <person name="Mitchell W."/>
            <person name="Stoddard S."/>
            <person name="Schwarz W."/>
            <person name="Qureshi N."/>
            <person name="Young M."/>
            <person name="Shi Z."/>
            <person name="Ezeji T."/>
            <person name="White B."/>
            <person name="Blaschek H."/>
            <person name="Richardson P."/>
        </authorList>
    </citation>
    <scope>NUCLEOTIDE SEQUENCE [LARGE SCALE GENOMIC DNA]</scope>
    <source>
        <strain evidence="3">ATCC 51743 / NCIMB 8052</strain>
    </source>
</reference>
<feature type="transmembrane region" description="Helical" evidence="1">
    <location>
        <begin position="21"/>
        <end position="40"/>
    </location>
</feature>
<evidence type="ECO:0000313" key="2">
    <source>
        <dbReference type="EMBL" id="ABR32453.1"/>
    </source>
</evidence>
<evidence type="ECO:0000256" key="1">
    <source>
        <dbReference type="SAM" id="Phobius"/>
    </source>
</evidence>
<accession>A6LQ23</accession>
<proteinExistence type="predicted"/>
<reference evidence="2 3" key="2">
    <citation type="journal article" date="2011" name="BMC Genomics">
        <title>Single-nucleotide resolution analysis of the transcriptome structure of Clostridium beijerinckii NCIMB 8052 using RNA-Seq.</title>
        <authorList>
            <person name="Wang Y."/>
            <person name="Li X."/>
            <person name="Mao Y."/>
            <person name="Blaschek H.P."/>
        </authorList>
    </citation>
    <scope>NUCLEOTIDE SEQUENCE [LARGE SCALE GENOMIC DNA]</scope>
    <source>
        <strain evidence="3">ATCC 51743 / NCIMB 8052</strain>
    </source>
</reference>
<dbReference type="EMBL" id="CP000721">
    <property type="protein sequence ID" value="ABR32453.1"/>
    <property type="molecule type" value="Genomic_DNA"/>
</dbReference>
<keyword evidence="1" id="KW-0472">Membrane</keyword>
<keyword evidence="1" id="KW-1133">Transmembrane helix</keyword>
<evidence type="ECO:0000313" key="3">
    <source>
        <dbReference type="Proteomes" id="UP000000565"/>
    </source>
</evidence>
<name>A6LQ23_CLOB8</name>
<gene>
    <name evidence="2" type="ordered locus">Cbei_0264</name>
</gene>
<keyword evidence="1" id="KW-0812">Transmembrane</keyword>
<dbReference type="HOGENOM" id="CLU_3060025_0_0_9"/>